<organism evidence="1">
    <name type="scientific">hydrothermal vent metagenome</name>
    <dbReference type="NCBI Taxonomy" id="652676"/>
    <lineage>
        <taxon>unclassified sequences</taxon>
        <taxon>metagenomes</taxon>
        <taxon>ecological metagenomes</taxon>
    </lineage>
</organism>
<dbReference type="EMBL" id="FPHE01000070">
    <property type="protein sequence ID" value="SFV56540.1"/>
    <property type="molecule type" value="Genomic_DNA"/>
</dbReference>
<keyword evidence="1" id="KW-0449">Lipoprotein</keyword>
<sequence>MIKKIELYIATLLVFSGCTGKNIVKKENQESAFIVIKTAKMRYADMGFIYKSDSFVKVEIYSMGQPVVSLDINPVNVCMSTFECMEKKDFNAKMLSSNYPDTLLENIFRGKPIFNKEGLEEKPNGFSQKIKKEDKYDITYSVISEKRVFRDKINKIVIKVKKQ</sequence>
<protein>
    <submittedName>
        <fullName evidence="1">Putative lipoprotein</fullName>
    </submittedName>
</protein>
<dbReference type="PROSITE" id="PS51257">
    <property type="entry name" value="PROKAR_LIPOPROTEIN"/>
    <property type="match status" value="1"/>
</dbReference>
<accession>A0A1W1BSJ4</accession>
<evidence type="ECO:0000313" key="1">
    <source>
        <dbReference type="EMBL" id="SFV56540.1"/>
    </source>
</evidence>
<dbReference type="AlphaFoldDB" id="A0A1W1BSJ4"/>
<proteinExistence type="predicted"/>
<gene>
    <name evidence="1" type="ORF">MNB_SV-12-1724</name>
</gene>
<name>A0A1W1BSJ4_9ZZZZ</name>
<reference evidence="1" key="1">
    <citation type="submission" date="2016-10" db="EMBL/GenBank/DDBJ databases">
        <authorList>
            <person name="de Groot N.N."/>
        </authorList>
    </citation>
    <scope>NUCLEOTIDE SEQUENCE</scope>
</reference>